<dbReference type="EMBL" id="CP009889">
    <property type="protein sequence ID" value="AIY66452.1"/>
    <property type="molecule type" value="Genomic_DNA"/>
</dbReference>
<evidence type="ECO:0008006" key="3">
    <source>
        <dbReference type="Google" id="ProtNLM"/>
    </source>
</evidence>
<evidence type="ECO:0000313" key="2">
    <source>
        <dbReference type="Proteomes" id="UP000030341"/>
    </source>
</evidence>
<dbReference type="Gene3D" id="3.30.530.20">
    <property type="match status" value="1"/>
</dbReference>
<proteinExistence type="predicted"/>
<dbReference type="OrthoDB" id="4773254at2"/>
<gene>
    <name evidence="1" type="ORF">OM33_14915</name>
</gene>
<name>A0A0A7EKE3_9GAMM</name>
<dbReference type="KEGG" id="pseo:OM33_14915"/>
<dbReference type="Proteomes" id="UP000030341">
    <property type="component" value="Chromosome 2"/>
</dbReference>
<protein>
    <recommendedName>
        <fullName evidence="3">Polyketide cyclase/dehydrase</fullName>
    </recommendedName>
</protein>
<dbReference type="STRING" id="1348114.OM33_14915"/>
<keyword evidence="2" id="KW-1185">Reference proteome</keyword>
<dbReference type="RefSeq" id="WP_040134679.1">
    <property type="nucleotide sequence ID" value="NZ_CP009889.1"/>
</dbReference>
<dbReference type="eggNOG" id="COG3427">
    <property type="taxonomic scope" value="Bacteria"/>
</dbReference>
<dbReference type="HOGENOM" id="CLU_132619_1_0_6"/>
<evidence type="ECO:0000313" key="1">
    <source>
        <dbReference type="EMBL" id="AIY66452.1"/>
    </source>
</evidence>
<dbReference type="InterPro" id="IPR023393">
    <property type="entry name" value="START-like_dom_sf"/>
</dbReference>
<dbReference type="AlphaFoldDB" id="A0A0A7EKE3"/>
<sequence>MEISVTTEIKCPKALVWQAITDIANCKNMISAIIDLTVIEKPETGLVGLKWRETREMFGKEASETMWITEAVEGQYYCTRAENCGAVYLTKMAVTEDNGKTILSMSFSSESMSFIGKVFSALMGLLMKKSLVKMLEKDLQDIKQYLENK</sequence>
<accession>A0A0A7EKE3</accession>
<dbReference type="SUPFAM" id="SSF55961">
    <property type="entry name" value="Bet v1-like"/>
    <property type="match status" value="1"/>
</dbReference>
<reference evidence="1 2" key="1">
    <citation type="submission" date="2014-11" db="EMBL/GenBank/DDBJ databases">
        <title>Complete Genome Sequence of Pseudoalteromonas sp. Strain OCN003 Isolated from Kaneohe Bay, Oahu, Hawaii.</title>
        <authorList>
            <person name="Beurmann S."/>
            <person name="Videau P."/>
            <person name="Ushijima B."/>
            <person name="Smith A.M."/>
            <person name="Aeby G.S."/>
            <person name="Callahan S.M."/>
            <person name="Belcaid M."/>
        </authorList>
    </citation>
    <scope>NUCLEOTIDE SEQUENCE [LARGE SCALE GENOMIC DNA]</scope>
    <source>
        <strain evidence="1 2">OCN003</strain>
    </source>
</reference>
<dbReference type="Pfam" id="PF10604">
    <property type="entry name" value="Polyketide_cyc2"/>
    <property type="match status" value="1"/>
</dbReference>
<dbReference type="InterPro" id="IPR019587">
    <property type="entry name" value="Polyketide_cyclase/dehydratase"/>
</dbReference>
<organism evidence="1 2">
    <name type="scientific">Pseudoalteromonas piratica</name>
    <dbReference type="NCBI Taxonomy" id="1348114"/>
    <lineage>
        <taxon>Bacteria</taxon>
        <taxon>Pseudomonadati</taxon>
        <taxon>Pseudomonadota</taxon>
        <taxon>Gammaproteobacteria</taxon>
        <taxon>Alteromonadales</taxon>
        <taxon>Pseudoalteromonadaceae</taxon>
        <taxon>Pseudoalteromonas</taxon>
    </lineage>
</organism>